<dbReference type="Pfam" id="PF00364">
    <property type="entry name" value="Biotin_lipoyl"/>
    <property type="match status" value="1"/>
</dbReference>
<gene>
    <name evidence="3" type="ORF">MNBD_BACTEROID07-1359</name>
</gene>
<accession>A0A3B0UMH0</accession>
<evidence type="ECO:0000259" key="2">
    <source>
        <dbReference type="PROSITE" id="PS50968"/>
    </source>
</evidence>
<dbReference type="SUPFAM" id="SSF51230">
    <property type="entry name" value="Single hybrid motif"/>
    <property type="match status" value="1"/>
</dbReference>
<evidence type="ECO:0000256" key="1">
    <source>
        <dbReference type="ARBA" id="ARBA00023267"/>
    </source>
</evidence>
<feature type="domain" description="Lipoyl-binding" evidence="2">
    <location>
        <begin position="92"/>
        <end position="167"/>
    </location>
</feature>
<dbReference type="CDD" id="cd06850">
    <property type="entry name" value="biotinyl_domain"/>
    <property type="match status" value="1"/>
</dbReference>
<dbReference type="InterPro" id="IPR000089">
    <property type="entry name" value="Biotin_lipoyl"/>
</dbReference>
<dbReference type="InterPro" id="IPR050709">
    <property type="entry name" value="Biotin_Carboxyl_Carrier/Decarb"/>
</dbReference>
<name>A0A3B0UMH0_9ZZZZ</name>
<keyword evidence="1" id="KW-0092">Biotin</keyword>
<sequence length="167" mass="18952">MSYEVNINGEKRNIDVLSREGNQVKVQLGDKTYDLDLLEVEPGVYSVLWQGKNFNFEMNIQNLKKYTVSTTAERVDVEIIDAESRYIQSRKGNEDEDASYISTPMPGQVVKILVEEGQKVKGGETVIIVSAMKMESEYKVVKDRVIREVLVKEGDNIDGDQPLITFE</sequence>
<dbReference type="AlphaFoldDB" id="A0A3B0UMH0"/>
<dbReference type="PANTHER" id="PTHR45266:SF3">
    <property type="entry name" value="OXALOACETATE DECARBOXYLASE ALPHA CHAIN"/>
    <property type="match status" value="1"/>
</dbReference>
<dbReference type="InterPro" id="IPR011053">
    <property type="entry name" value="Single_hybrid_motif"/>
</dbReference>
<reference evidence="3" key="1">
    <citation type="submission" date="2018-06" db="EMBL/GenBank/DDBJ databases">
        <authorList>
            <person name="Zhirakovskaya E."/>
        </authorList>
    </citation>
    <scope>NUCLEOTIDE SEQUENCE</scope>
</reference>
<dbReference type="PROSITE" id="PS50968">
    <property type="entry name" value="BIOTINYL_LIPOYL"/>
    <property type="match status" value="1"/>
</dbReference>
<evidence type="ECO:0000313" key="3">
    <source>
        <dbReference type="EMBL" id="VAW26457.1"/>
    </source>
</evidence>
<protein>
    <recommendedName>
        <fullName evidence="2">Lipoyl-binding domain-containing protein</fullName>
    </recommendedName>
</protein>
<dbReference type="PANTHER" id="PTHR45266">
    <property type="entry name" value="OXALOACETATE DECARBOXYLASE ALPHA CHAIN"/>
    <property type="match status" value="1"/>
</dbReference>
<dbReference type="FunFam" id="2.40.50.100:FF:000003">
    <property type="entry name" value="Acetyl-CoA carboxylase biotin carboxyl carrier protein"/>
    <property type="match status" value="1"/>
</dbReference>
<dbReference type="Gene3D" id="2.40.50.100">
    <property type="match status" value="1"/>
</dbReference>
<organism evidence="3">
    <name type="scientific">hydrothermal vent metagenome</name>
    <dbReference type="NCBI Taxonomy" id="652676"/>
    <lineage>
        <taxon>unclassified sequences</taxon>
        <taxon>metagenomes</taxon>
        <taxon>ecological metagenomes</taxon>
    </lineage>
</organism>
<proteinExistence type="predicted"/>
<dbReference type="EMBL" id="UOET01000031">
    <property type="protein sequence ID" value="VAW26457.1"/>
    <property type="molecule type" value="Genomic_DNA"/>
</dbReference>